<reference evidence="5 6" key="1">
    <citation type="submission" date="2018-06" db="EMBL/GenBank/DDBJ databases">
        <title>The genome of Pseudomonas putida NX-1, a lignin degrader.</title>
        <authorList>
            <person name="Xu Z."/>
        </authorList>
    </citation>
    <scope>NUCLEOTIDE SEQUENCE [LARGE SCALE GENOMIC DNA]</scope>
    <source>
        <strain evidence="5 6">NX-1</strain>
    </source>
</reference>
<organism evidence="5 6">
    <name type="scientific">Pseudomonas putida</name>
    <name type="common">Arthrobacter siderocapsulatus</name>
    <dbReference type="NCBI Taxonomy" id="303"/>
    <lineage>
        <taxon>Bacteria</taxon>
        <taxon>Pseudomonadati</taxon>
        <taxon>Pseudomonadota</taxon>
        <taxon>Gammaproteobacteria</taxon>
        <taxon>Pseudomonadales</taxon>
        <taxon>Pseudomonadaceae</taxon>
        <taxon>Pseudomonas</taxon>
    </lineage>
</organism>
<dbReference type="InterPro" id="IPR039418">
    <property type="entry name" value="LexA-like"/>
</dbReference>
<dbReference type="AlphaFoldDB" id="A0AAD0PFL5"/>
<dbReference type="SMART" id="SM00530">
    <property type="entry name" value="HTH_XRE"/>
    <property type="match status" value="1"/>
</dbReference>
<dbReference type="EMBL" id="CP030750">
    <property type="protein sequence ID" value="AXA25673.1"/>
    <property type="molecule type" value="Genomic_DNA"/>
</dbReference>
<evidence type="ECO:0000313" key="5">
    <source>
        <dbReference type="EMBL" id="AXA25673.1"/>
    </source>
</evidence>
<dbReference type="Gene3D" id="1.10.260.40">
    <property type="entry name" value="lambda repressor-like DNA-binding domains"/>
    <property type="match status" value="1"/>
</dbReference>
<dbReference type="CDD" id="cd00093">
    <property type="entry name" value="HTH_XRE"/>
    <property type="match status" value="1"/>
</dbReference>
<evidence type="ECO:0000256" key="1">
    <source>
        <dbReference type="ARBA" id="ARBA00023015"/>
    </source>
</evidence>
<evidence type="ECO:0000259" key="4">
    <source>
        <dbReference type="PROSITE" id="PS50943"/>
    </source>
</evidence>
<name>A0AAD0PFL5_PSEPU</name>
<gene>
    <name evidence="5" type="ORF">C1S65_16695</name>
</gene>
<dbReference type="CDD" id="cd06529">
    <property type="entry name" value="S24_LexA-like"/>
    <property type="match status" value="1"/>
</dbReference>
<evidence type="ECO:0000256" key="3">
    <source>
        <dbReference type="ARBA" id="ARBA00023163"/>
    </source>
</evidence>
<dbReference type="RefSeq" id="WP_112898644.1">
    <property type="nucleotide sequence ID" value="NZ_CP030750.1"/>
</dbReference>
<dbReference type="Proteomes" id="UP000251617">
    <property type="component" value="Chromosome"/>
</dbReference>
<dbReference type="Pfam" id="PF01381">
    <property type="entry name" value="HTH_3"/>
    <property type="match status" value="1"/>
</dbReference>
<proteinExistence type="predicted"/>
<dbReference type="Pfam" id="PF00717">
    <property type="entry name" value="Peptidase_S24"/>
    <property type="match status" value="1"/>
</dbReference>
<dbReference type="Gene3D" id="2.10.109.10">
    <property type="entry name" value="Umud Fragment, subunit A"/>
    <property type="match status" value="1"/>
</dbReference>
<keyword evidence="1" id="KW-0805">Transcription regulation</keyword>
<dbReference type="SUPFAM" id="SSF51306">
    <property type="entry name" value="LexA/Signal peptidase"/>
    <property type="match status" value="1"/>
</dbReference>
<dbReference type="GO" id="GO:0003677">
    <property type="term" value="F:DNA binding"/>
    <property type="evidence" value="ECO:0007669"/>
    <property type="project" value="UniProtKB-KW"/>
</dbReference>
<sequence length="265" mass="29048">MKKRALPEDRKAECLRLKAIFNSKKKDLGLTQERLAHQLEMNQSSVSHYLNGVNPLNAQVAAAFSRILQVPVREFSERLADEIEGIAAAASIVSKSVPGIGSGLANATMLGPISVWDDETPLDDDEVYVPFLKEVELSAGSGRTVIEKSTTRKLRFGKLTLRNQGVQFDQAVCVTVHGNSMEPVLPDGSTVGVDRASTAVKDGKMYAIDHGGELRVKTLYRMPAGGLRFRSFNQDEHPDEEYTAQQLAESGISVLGKVFWYSVLL</sequence>
<keyword evidence="2" id="KW-0238">DNA-binding</keyword>
<dbReference type="InterPro" id="IPR010982">
    <property type="entry name" value="Lambda_DNA-bd_dom_sf"/>
</dbReference>
<dbReference type="PROSITE" id="PS50943">
    <property type="entry name" value="HTH_CROC1"/>
    <property type="match status" value="1"/>
</dbReference>
<dbReference type="PANTHER" id="PTHR40661">
    <property type="match status" value="1"/>
</dbReference>
<feature type="domain" description="HTH cro/C1-type" evidence="4">
    <location>
        <begin position="26"/>
        <end position="75"/>
    </location>
</feature>
<dbReference type="InterPro" id="IPR001387">
    <property type="entry name" value="Cro/C1-type_HTH"/>
</dbReference>
<protein>
    <submittedName>
        <fullName evidence="5">Transcriptional regulator</fullName>
    </submittedName>
</protein>
<accession>A0AAD0PFL5</accession>
<dbReference type="InterPro" id="IPR036286">
    <property type="entry name" value="LexA/Signal_pep-like_sf"/>
</dbReference>
<evidence type="ECO:0000313" key="6">
    <source>
        <dbReference type="Proteomes" id="UP000251617"/>
    </source>
</evidence>
<dbReference type="SUPFAM" id="SSF47413">
    <property type="entry name" value="lambda repressor-like DNA-binding domains"/>
    <property type="match status" value="1"/>
</dbReference>
<keyword evidence="3" id="KW-0804">Transcription</keyword>
<dbReference type="InterPro" id="IPR015927">
    <property type="entry name" value="Peptidase_S24_S26A/B/C"/>
</dbReference>
<dbReference type="PANTHER" id="PTHR40661:SF2">
    <property type="entry name" value="HTH-TYPE TRANSCRIPTIONAL REGULATOR PRTR"/>
    <property type="match status" value="1"/>
</dbReference>
<evidence type="ECO:0000256" key="2">
    <source>
        <dbReference type="ARBA" id="ARBA00023125"/>
    </source>
</evidence>